<dbReference type="RefSeq" id="WP_151123253.1">
    <property type="nucleotide sequence ID" value="NZ_CP088082.1"/>
</dbReference>
<sequence length="127" mass="13149">MNLGFFAPLGVGLCLAGSLTACAQPAVSPALPDWLSQRIAVFERAPADAEAVEILALPHAGGTAYLFMAPCCDQFNVLYDAQGRRLCAPSGGLTGRGDGRCEPPPVLSSARPVWRQRATGASAPAQP</sequence>
<evidence type="ECO:0000256" key="2">
    <source>
        <dbReference type="SAM" id="SignalP"/>
    </source>
</evidence>
<evidence type="ECO:0000313" key="5">
    <source>
        <dbReference type="Proteomes" id="UP000430120"/>
    </source>
</evidence>
<dbReference type="OrthoDB" id="676710at2"/>
<feature type="domain" description="DUF6970" evidence="3">
    <location>
        <begin position="43"/>
        <end position="104"/>
    </location>
</feature>
<evidence type="ECO:0000313" key="4">
    <source>
        <dbReference type="EMBL" id="KAB0583998.1"/>
    </source>
</evidence>
<comment type="caution">
    <text evidence="4">The sequence shown here is derived from an EMBL/GenBank/DDBJ whole genome shotgun (WGS) entry which is preliminary data.</text>
</comment>
<dbReference type="Pfam" id="PF22311">
    <property type="entry name" value="DUF6970"/>
    <property type="match status" value="1"/>
</dbReference>
<proteinExistence type="predicted"/>
<accession>A0A643FI92</accession>
<protein>
    <recommendedName>
        <fullName evidence="3">DUF6970 domain-containing protein</fullName>
    </recommendedName>
</protein>
<feature type="chain" id="PRO_5025029650" description="DUF6970 domain-containing protein" evidence="2">
    <location>
        <begin position="24"/>
        <end position="127"/>
    </location>
</feature>
<feature type="region of interest" description="Disordered" evidence="1">
    <location>
        <begin position="90"/>
        <end position="127"/>
    </location>
</feature>
<dbReference type="EMBL" id="VZPB01000009">
    <property type="protein sequence ID" value="KAB0583998.1"/>
    <property type="molecule type" value="Genomic_DNA"/>
</dbReference>
<dbReference type="Proteomes" id="UP000430120">
    <property type="component" value="Unassembled WGS sequence"/>
</dbReference>
<gene>
    <name evidence="4" type="ORF">F7Q92_05890</name>
</gene>
<evidence type="ECO:0000256" key="1">
    <source>
        <dbReference type="SAM" id="MobiDB-lite"/>
    </source>
</evidence>
<keyword evidence="2" id="KW-0732">Signal</keyword>
<feature type="signal peptide" evidence="2">
    <location>
        <begin position="1"/>
        <end position="23"/>
    </location>
</feature>
<organism evidence="4 5">
    <name type="scientific">Ideonella dechloratans</name>
    <dbReference type="NCBI Taxonomy" id="36863"/>
    <lineage>
        <taxon>Bacteria</taxon>
        <taxon>Pseudomonadati</taxon>
        <taxon>Pseudomonadota</taxon>
        <taxon>Betaproteobacteria</taxon>
        <taxon>Burkholderiales</taxon>
        <taxon>Sphaerotilaceae</taxon>
        <taxon>Ideonella</taxon>
    </lineage>
</organism>
<evidence type="ECO:0000259" key="3">
    <source>
        <dbReference type="Pfam" id="PF22311"/>
    </source>
</evidence>
<keyword evidence="5" id="KW-1185">Reference proteome</keyword>
<dbReference type="InterPro" id="IPR054243">
    <property type="entry name" value="DUF6970"/>
</dbReference>
<name>A0A643FI92_IDEDE</name>
<reference evidence="4 5" key="1">
    <citation type="submission" date="2019-09" db="EMBL/GenBank/DDBJ databases">
        <title>Draft genome sequences of 48 bacterial type strains from the CCUG.</title>
        <authorList>
            <person name="Tunovic T."/>
            <person name="Pineiro-Iglesias B."/>
            <person name="Unosson C."/>
            <person name="Inganas E."/>
            <person name="Ohlen M."/>
            <person name="Cardew S."/>
            <person name="Jensie-Markopoulos S."/>
            <person name="Salva-Serra F."/>
            <person name="Jaen-Luchoro D."/>
            <person name="Karlsson R."/>
            <person name="Svensson-Stadler L."/>
            <person name="Chun J."/>
            <person name="Moore E."/>
        </authorList>
    </citation>
    <scope>NUCLEOTIDE SEQUENCE [LARGE SCALE GENOMIC DNA]</scope>
    <source>
        <strain evidence="4 5">CCUG 30977</strain>
    </source>
</reference>
<dbReference type="AlphaFoldDB" id="A0A643FI92"/>